<dbReference type="STRING" id="1123402.SAMN02583745_00867"/>
<keyword evidence="5" id="KW-0233">DNA recombination</keyword>
<evidence type="ECO:0000313" key="7">
    <source>
        <dbReference type="Proteomes" id="UP000242642"/>
    </source>
</evidence>
<sequence>MFLLLGGPMWFTNARIYQLKEDESILVDNLNDLLARESFKPCQSQEIMKMGWGAPLDINPDLFLHQVAQQRLLVMRKEEKMLPAQVIKQQLQLKINEVETATNRKLSKAEKATLKEEVIITLLPRAFSRYSQTWMWIDLPNKRIIINSASAKRSEEILSLLRKTVGSLPVVPLIPDVPLENTMTTWLVKDELPSFMQFGQEAELKSSETDGGVIRCKQQDLQTDEILQHIENSKLVTNIALNWREKVDFILTNEAVLKRIKFTDVVKEQNSDIDKSDYAQRFDADFVLMSGELTKLIDDLFS</sequence>
<dbReference type="PANTHER" id="PTHR38103">
    <property type="entry name" value="RECOMBINATION-ASSOCIATED PROTEIN RDGC"/>
    <property type="match status" value="1"/>
</dbReference>
<dbReference type="AlphaFoldDB" id="A0A1I0AB75"/>
<accession>A0A1I0AB75</accession>
<dbReference type="NCBIfam" id="NF001462">
    <property type="entry name" value="PRK00321.1-3"/>
    <property type="match status" value="1"/>
</dbReference>
<evidence type="ECO:0000313" key="6">
    <source>
        <dbReference type="EMBL" id="SES91285.1"/>
    </source>
</evidence>
<dbReference type="GO" id="GO:0000018">
    <property type="term" value="P:regulation of DNA recombination"/>
    <property type="evidence" value="ECO:0007669"/>
    <property type="project" value="TreeGrafter"/>
</dbReference>
<dbReference type="Proteomes" id="UP000242642">
    <property type="component" value="Unassembled WGS sequence"/>
</dbReference>
<evidence type="ECO:0000256" key="1">
    <source>
        <dbReference type="ARBA" id="ARBA00004453"/>
    </source>
</evidence>
<evidence type="ECO:0000256" key="4">
    <source>
        <dbReference type="ARBA" id="ARBA00022490"/>
    </source>
</evidence>
<dbReference type="PANTHER" id="PTHR38103:SF1">
    <property type="entry name" value="RECOMBINATION-ASSOCIATED PROTEIN RDGC"/>
    <property type="match status" value="1"/>
</dbReference>
<organism evidence="6 7">
    <name type="scientific">Thorsellia anophelis DSM 18579</name>
    <dbReference type="NCBI Taxonomy" id="1123402"/>
    <lineage>
        <taxon>Bacteria</taxon>
        <taxon>Pseudomonadati</taxon>
        <taxon>Pseudomonadota</taxon>
        <taxon>Gammaproteobacteria</taxon>
        <taxon>Enterobacterales</taxon>
        <taxon>Thorselliaceae</taxon>
        <taxon>Thorsellia</taxon>
    </lineage>
</organism>
<reference evidence="7" key="1">
    <citation type="submission" date="2016-10" db="EMBL/GenBank/DDBJ databases">
        <authorList>
            <person name="Varghese N."/>
            <person name="Submissions S."/>
        </authorList>
    </citation>
    <scope>NUCLEOTIDE SEQUENCE [LARGE SCALE GENOMIC DNA]</scope>
    <source>
        <strain evidence="7">DSM 18579</strain>
    </source>
</reference>
<evidence type="ECO:0000256" key="5">
    <source>
        <dbReference type="ARBA" id="ARBA00023172"/>
    </source>
</evidence>
<comment type="similarity">
    <text evidence="2">Belongs to the RdgC family.</text>
</comment>
<comment type="subcellular location">
    <subcellularLocation>
        <location evidence="1">Cytoplasm</location>
        <location evidence="1">Nucleoid</location>
    </subcellularLocation>
</comment>
<evidence type="ECO:0000256" key="3">
    <source>
        <dbReference type="ARBA" id="ARBA00022296"/>
    </source>
</evidence>
<keyword evidence="7" id="KW-1185">Reference proteome</keyword>
<dbReference type="GO" id="GO:0006310">
    <property type="term" value="P:DNA recombination"/>
    <property type="evidence" value="ECO:0007669"/>
    <property type="project" value="UniProtKB-KW"/>
</dbReference>
<dbReference type="NCBIfam" id="NF001464">
    <property type="entry name" value="PRK00321.1-5"/>
    <property type="match status" value="1"/>
</dbReference>
<dbReference type="GO" id="GO:0043590">
    <property type="term" value="C:bacterial nucleoid"/>
    <property type="evidence" value="ECO:0007669"/>
    <property type="project" value="TreeGrafter"/>
</dbReference>
<dbReference type="InterPro" id="IPR007476">
    <property type="entry name" value="RdgC"/>
</dbReference>
<evidence type="ECO:0000256" key="2">
    <source>
        <dbReference type="ARBA" id="ARBA00008657"/>
    </source>
</evidence>
<dbReference type="Pfam" id="PF04381">
    <property type="entry name" value="RdgC"/>
    <property type="match status" value="1"/>
</dbReference>
<protein>
    <recommendedName>
        <fullName evidence="3">Recombination-associated protein RdgC</fullName>
    </recommendedName>
</protein>
<name>A0A1I0AB75_9GAMM</name>
<gene>
    <name evidence="6" type="ORF">SAMN02583745_00867</name>
</gene>
<proteinExistence type="inferred from homology"/>
<dbReference type="GO" id="GO:0003690">
    <property type="term" value="F:double-stranded DNA binding"/>
    <property type="evidence" value="ECO:0007669"/>
    <property type="project" value="TreeGrafter"/>
</dbReference>
<keyword evidence="4" id="KW-0963">Cytoplasm</keyword>
<dbReference type="EMBL" id="FOHV01000005">
    <property type="protein sequence ID" value="SES91285.1"/>
    <property type="molecule type" value="Genomic_DNA"/>
</dbReference>